<keyword evidence="1" id="KW-0472">Membrane</keyword>
<evidence type="ECO:0000313" key="2">
    <source>
        <dbReference type="EMBL" id="PDS48429.1"/>
    </source>
</evidence>
<reference evidence="2 3" key="1">
    <citation type="submission" date="2017-09" db="EMBL/GenBank/DDBJ databases">
        <title>Comparative genomics of rhizobia isolated from Phaseolus vulgaris in China.</title>
        <authorList>
            <person name="Tong W."/>
        </authorList>
    </citation>
    <scope>NUCLEOTIDE SEQUENCE [LARGE SCALE GENOMIC DNA]</scope>
    <source>
        <strain evidence="2 3">Y27</strain>
    </source>
</reference>
<dbReference type="RefSeq" id="WP_097544858.1">
    <property type="nucleotide sequence ID" value="NZ_NWSK01000025.1"/>
</dbReference>
<accession>A0ABX4J219</accession>
<evidence type="ECO:0000256" key="1">
    <source>
        <dbReference type="SAM" id="Phobius"/>
    </source>
</evidence>
<organism evidence="2 3">
    <name type="scientific">Rhizobium anhuiense</name>
    <dbReference type="NCBI Taxonomy" id="1184720"/>
    <lineage>
        <taxon>Bacteria</taxon>
        <taxon>Pseudomonadati</taxon>
        <taxon>Pseudomonadota</taxon>
        <taxon>Alphaproteobacteria</taxon>
        <taxon>Hyphomicrobiales</taxon>
        <taxon>Rhizobiaceae</taxon>
        <taxon>Rhizobium/Agrobacterium group</taxon>
        <taxon>Rhizobium</taxon>
    </lineage>
</organism>
<feature type="transmembrane region" description="Helical" evidence="1">
    <location>
        <begin position="198"/>
        <end position="216"/>
    </location>
</feature>
<keyword evidence="1" id="KW-0812">Transmembrane</keyword>
<name>A0ABX4J219_9HYPH</name>
<proteinExistence type="predicted"/>
<dbReference type="EMBL" id="NWSL01000027">
    <property type="protein sequence ID" value="PDS48429.1"/>
    <property type="molecule type" value="Genomic_DNA"/>
</dbReference>
<gene>
    <name evidence="2" type="ORF">CO662_29605</name>
</gene>
<sequence length="260" mass="28609">MVGISKHFDAYTVRARVVPALMAGLPTLAFLFLIIPWDHFSVSQAISATMAIILLVAFADLARNLGKKAERKLGTRATPEFWFRDDGTIDSVSKDRYRSFVASKLDVKAPSAEDEIADPAYAKQFYLSAGNWLRDQTRDHKKFRILADELFTYGFRRNLFGLKPVALSLNAIVLGLCLIAMTLPLPVELPALQSSGRLVTAIVAVILHSAFMIFAVNKEGVREASRAYGIQLILSCETLMASTTGTTRGQAKSGRSKQQP</sequence>
<protein>
    <submittedName>
        <fullName evidence="2">Uncharacterized protein</fullName>
    </submittedName>
</protein>
<keyword evidence="3" id="KW-1185">Reference proteome</keyword>
<feature type="transmembrane region" description="Helical" evidence="1">
    <location>
        <begin position="43"/>
        <end position="62"/>
    </location>
</feature>
<evidence type="ECO:0000313" key="3">
    <source>
        <dbReference type="Proteomes" id="UP000219972"/>
    </source>
</evidence>
<feature type="transmembrane region" description="Helical" evidence="1">
    <location>
        <begin position="165"/>
        <end position="186"/>
    </location>
</feature>
<keyword evidence="1" id="KW-1133">Transmembrane helix</keyword>
<comment type="caution">
    <text evidence="2">The sequence shown here is derived from an EMBL/GenBank/DDBJ whole genome shotgun (WGS) entry which is preliminary data.</text>
</comment>
<feature type="transmembrane region" description="Helical" evidence="1">
    <location>
        <begin position="20"/>
        <end position="37"/>
    </location>
</feature>
<dbReference type="Proteomes" id="UP000219972">
    <property type="component" value="Unassembled WGS sequence"/>
</dbReference>